<name>A0A7I7WDS8_9MYCO</name>
<dbReference type="Pfam" id="PF08974">
    <property type="entry name" value="DUF1877"/>
    <property type="match status" value="1"/>
</dbReference>
<reference evidence="1" key="3">
    <citation type="submission" date="2020-02" db="EMBL/GenBank/DDBJ databases">
        <authorList>
            <person name="Matsumoto Y."/>
            <person name="Kinjo T."/>
            <person name="Motooka D."/>
            <person name="Nabeya D."/>
            <person name="Jung N."/>
            <person name="Uechi K."/>
            <person name="Horii T."/>
            <person name="Iida T."/>
            <person name="Fujita J."/>
            <person name="Nakamura S."/>
        </authorList>
    </citation>
    <scope>NUCLEOTIDE SEQUENCE</scope>
    <source>
        <strain evidence="1">JCM 12687</strain>
        <plasmid evidence="1">pJCM12687</plasmid>
    </source>
</reference>
<evidence type="ECO:0000313" key="2">
    <source>
        <dbReference type="EMBL" id="ORA35436.1"/>
    </source>
</evidence>
<dbReference type="Proteomes" id="UP000467379">
    <property type="component" value="Plasmid pJCM12687"/>
</dbReference>
<keyword evidence="1" id="KW-0614">Plasmid</keyword>
<dbReference type="RefSeq" id="WP_083132706.1">
    <property type="nucleotide sequence ID" value="NZ_AP022607.1"/>
</dbReference>
<dbReference type="Proteomes" id="UP000192441">
    <property type="component" value="Unassembled WGS sequence"/>
</dbReference>
<keyword evidence="4" id="KW-1185">Reference proteome</keyword>
<proteinExistence type="predicted"/>
<organism evidence="2 3">
    <name type="scientific">Mycobacterium branderi</name>
    <dbReference type="NCBI Taxonomy" id="43348"/>
    <lineage>
        <taxon>Bacteria</taxon>
        <taxon>Bacillati</taxon>
        <taxon>Actinomycetota</taxon>
        <taxon>Actinomycetes</taxon>
        <taxon>Mycobacteriales</taxon>
        <taxon>Mycobacteriaceae</taxon>
        <taxon>Mycobacterium</taxon>
    </lineage>
</organism>
<dbReference type="Gene3D" id="3.40.1760.10">
    <property type="entry name" value="YfbM-like super family"/>
    <property type="match status" value="1"/>
</dbReference>
<protein>
    <recommendedName>
        <fullName evidence="5">DUF1877 domain-containing protein</fullName>
    </recommendedName>
</protein>
<dbReference type="EMBL" id="AP022607">
    <property type="protein sequence ID" value="BBZ15137.1"/>
    <property type="molecule type" value="Genomic_DNA"/>
</dbReference>
<evidence type="ECO:0000313" key="3">
    <source>
        <dbReference type="Proteomes" id="UP000192441"/>
    </source>
</evidence>
<evidence type="ECO:0000313" key="4">
    <source>
        <dbReference type="Proteomes" id="UP000467379"/>
    </source>
</evidence>
<dbReference type="AlphaFoldDB" id="A0A7I7WDS8"/>
<dbReference type="OrthoDB" id="5354816at2"/>
<dbReference type="SUPFAM" id="SSF111069">
    <property type="entry name" value="Hypothetical protein yfbM"/>
    <property type="match status" value="1"/>
</dbReference>
<dbReference type="InterPro" id="IPR015068">
    <property type="entry name" value="DUF1877"/>
</dbReference>
<evidence type="ECO:0008006" key="5">
    <source>
        <dbReference type="Google" id="ProtNLM"/>
    </source>
</evidence>
<dbReference type="EMBL" id="MVHM01000012">
    <property type="protein sequence ID" value="ORA35436.1"/>
    <property type="molecule type" value="Genomic_DNA"/>
</dbReference>
<evidence type="ECO:0000313" key="1">
    <source>
        <dbReference type="EMBL" id="BBZ15137.1"/>
    </source>
</evidence>
<sequence length="154" mass="16862">MGMVTSFIRLRSEELAKLIDDPAGLDEFLWRDREEPSGYVDKAIDGIQFLLSAAGVPVYLAPLEMPGEPIENGRGDIYFGLSTAQVAEIAAHLAATPFDELAAHFDAEAMNAQQVYPMAWNADDTEYLQNNYEKLVRFFADAAARNGAVLMASG</sequence>
<gene>
    <name evidence="2" type="ORF">BST20_17735</name>
    <name evidence="1" type="ORF">MBRA_53320</name>
</gene>
<geneLocation type="plasmid" evidence="1 4">
    <name>pJCM12687</name>
</geneLocation>
<reference evidence="1 4" key="2">
    <citation type="journal article" date="2019" name="Emerg. Microbes Infect.">
        <title>Comprehensive subspecies identification of 175 nontuberculous mycobacteria species based on 7547 genomic profiles.</title>
        <authorList>
            <person name="Matsumoto Y."/>
            <person name="Kinjo T."/>
            <person name="Motooka D."/>
            <person name="Nabeya D."/>
            <person name="Jung N."/>
            <person name="Uechi K."/>
            <person name="Horii T."/>
            <person name="Iida T."/>
            <person name="Fujita J."/>
            <person name="Nakamura S."/>
        </authorList>
    </citation>
    <scope>NUCLEOTIDE SEQUENCE [LARGE SCALE GENOMIC DNA]</scope>
    <source>
        <strain evidence="1 4">JCM 12687</strain>
        <plasmid evidence="1">pJCM12687</plasmid>
    </source>
</reference>
<accession>A0A7I7WDS8</accession>
<dbReference type="InterPro" id="IPR035944">
    <property type="entry name" value="YfbM-like_sf"/>
</dbReference>
<reference evidence="2 3" key="1">
    <citation type="submission" date="2016-12" db="EMBL/GenBank/DDBJ databases">
        <title>The new phylogeny of genus Mycobacterium.</title>
        <authorList>
            <person name="Tortoli E."/>
            <person name="Trovato A."/>
            <person name="Cirillo D.M."/>
        </authorList>
    </citation>
    <scope>NUCLEOTIDE SEQUENCE [LARGE SCALE GENOMIC DNA]</scope>
    <source>
        <strain evidence="2 3">DSM 44624</strain>
    </source>
</reference>